<evidence type="ECO:0000313" key="4">
    <source>
        <dbReference type="Proteomes" id="UP000467385"/>
    </source>
</evidence>
<dbReference type="PANTHER" id="PTHR43639:SF1">
    <property type="entry name" value="SHORT-CHAIN DEHYDROGENASE_REDUCTASE FAMILY PROTEIN"/>
    <property type="match status" value="1"/>
</dbReference>
<dbReference type="SUPFAM" id="SSF51735">
    <property type="entry name" value="NAD(P)-binding Rossmann-fold domains"/>
    <property type="match status" value="1"/>
</dbReference>
<dbReference type="STRING" id="44010.AWC00_04490"/>
<dbReference type="Gene3D" id="3.40.50.720">
    <property type="entry name" value="NAD(P)-binding Rossmann-like Domain"/>
    <property type="match status" value="1"/>
</dbReference>
<dbReference type="EMBL" id="AP022613">
    <property type="protein sequence ID" value="BBZ37840.1"/>
    <property type="molecule type" value="Genomic_DNA"/>
</dbReference>
<dbReference type="RefSeq" id="WP_085231457.1">
    <property type="nucleotide sequence ID" value="NZ_AP022613.1"/>
</dbReference>
<name>A0A1X1TNM7_9MYCO</name>
<dbReference type="CDD" id="cd05233">
    <property type="entry name" value="SDR_c"/>
    <property type="match status" value="1"/>
</dbReference>
<accession>A0A1X1TNM7</accession>
<dbReference type="Proteomes" id="UP000467385">
    <property type="component" value="Chromosome"/>
</dbReference>
<keyword evidence="2" id="KW-0560">Oxidoreductase</keyword>
<dbReference type="InterPro" id="IPR036291">
    <property type="entry name" value="NAD(P)-bd_dom_sf"/>
</dbReference>
<gene>
    <name evidence="3" type="ORF">MCNS_09030</name>
</gene>
<organism evidence="3 4">
    <name type="scientific">Mycobacterium conspicuum</name>
    <dbReference type="NCBI Taxonomy" id="44010"/>
    <lineage>
        <taxon>Bacteria</taxon>
        <taxon>Bacillati</taxon>
        <taxon>Actinomycetota</taxon>
        <taxon>Actinomycetes</taxon>
        <taxon>Mycobacteriales</taxon>
        <taxon>Mycobacteriaceae</taxon>
        <taxon>Mycobacterium</taxon>
    </lineage>
</organism>
<dbReference type="Pfam" id="PF13561">
    <property type="entry name" value="adh_short_C2"/>
    <property type="match status" value="1"/>
</dbReference>
<proteinExistence type="inferred from homology"/>
<dbReference type="InterPro" id="IPR002347">
    <property type="entry name" value="SDR_fam"/>
</dbReference>
<dbReference type="PRINTS" id="PR00080">
    <property type="entry name" value="SDRFAMILY"/>
</dbReference>
<evidence type="ECO:0000256" key="1">
    <source>
        <dbReference type="ARBA" id="ARBA00006484"/>
    </source>
</evidence>
<protein>
    <submittedName>
        <fullName evidence="3">3-oxoacyl-ACP reductase</fullName>
    </submittedName>
</protein>
<dbReference type="PANTHER" id="PTHR43639">
    <property type="entry name" value="OXIDOREDUCTASE, SHORT-CHAIN DEHYDROGENASE/REDUCTASE FAMILY (AFU_ORTHOLOGUE AFUA_5G02870)"/>
    <property type="match status" value="1"/>
</dbReference>
<reference evidence="3 4" key="1">
    <citation type="journal article" date="2019" name="Emerg. Microbes Infect.">
        <title>Comprehensive subspecies identification of 175 nontuberculous mycobacteria species based on 7547 genomic profiles.</title>
        <authorList>
            <person name="Matsumoto Y."/>
            <person name="Kinjo T."/>
            <person name="Motooka D."/>
            <person name="Nabeya D."/>
            <person name="Jung N."/>
            <person name="Uechi K."/>
            <person name="Horii T."/>
            <person name="Iida T."/>
            <person name="Fujita J."/>
            <person name="Nakamura S."/>
        </authorList>
    </citation>
    <scope>NUCLEOTIDE SEQUENCE [LARGE SCALE GENOMIC DNA]</scope>
    <source>
        <strain evidence="3 4">JCM 14738</strain>
    </source>
</reference>
<evidence type="ECO:0000313" key="3">
    <source>
        <dbReference type="EMBL" id="BBZ37840.1"/>
    </source>
</evidence>
<dbReference type="OrthoDB" id="9787298at2"/>
<dbReference type="AlphaFoldDB" id="A0A1X1TNM7"/>
<dbReference type="FunFam" id="3.40.50.720:FF:000084">
    <property type="entry name" value="Short-chain dehydrogenase reductase"/>
    <property type="match status" value="1"/>
</dbReference>
<dbReference type="PRINTS" id="PR00081">
    <property type="entry name" value="GDHRDH"/>
</dbReference>
<sequence length="239" mass="24891">MEFGGEKVAIVTGASRGIGAGLVEAYRKQGYRVIANSRTITDSSHPEVVTVAGDIADPATAERLVVAAVGRFGRIDTLVNNAGVFIAKPFTKYSLDDYARVTSVNLLGFVHVAQRAIEVMLAQGSGGHVVNITSTLVEQANAAVPAALTALTKGGLTAVTKSLAIEYARHGIRVNAISPGVVDTPMHAGVDVRASYARMHPQNRIGTVADIVHGALYLETAPFVTGEILHVDGGQSAGH</sequence>
<comment type="similarity">
    <text evidence="1">Belongs to the short-chain dehydrogenases/reductases (SDR) family.</text>
</comment>
<evidence type="ECO:0000256" key="2">
    <source>
        <dbReference type="ARBA" id="ARBA00023002"/>
    </source>
</evidence>
<dbReference type="GO" id="GO:0016491">
    <property type="term" value="F:oxidoreductase activity"/>
    <property type="evidence" value="ECO:0007669"/>
    <property type="project" value="UniProtKB-KW"/>
</dbReference>
<keyword evidence="4" id="KW-1185">Reference proteome</keyword>